<dbReference type="InterPro" id="IPR011051">
    <property type="entry name" value="RmlC_Cupin_sf"/>
</dbReference>
<dbReference type="SUPFAM" id="SSF51182">
    <property type="entry name" value="RmlC-like cupins"/>
    <property type="match status" value="1"/>
</dbReference>
<dbReference type="RefSeq" id="WP_106147961.1">
    <property type="nucleotide sequence ID" value="NZ_PVYX01000003.1"/>
</dbReference>
<dbReference type="InterPro" id="IPR014710">
    <property type="entry name" value="RmlC-like_jellyroll"/>
</dbReference>
<organism evidence="1 2">
    <name type="scientific">Flagellimonas meridianipacifica</name>
    <dbReference type="NCBI Taxonomy" id="1080225"/>
    <lineage>
        <taxon>Bacteria</taxon>
        <taxon>Pseudomonadati</taxon>
        <taxon>Bacteroidota</taxon>
        <taxon>Flavobacteriia</taxon>
        <taxon>Flavobacteriales</taxon>
        <taxon>Flavobacteriaceae</taxon>
        <taxon>Flagellimonas</taxon>
    </lineage>
</organism>
<accession>A0A2T0M6S9</accession>
<dbReference type="Gene3D" id="2.60.120.10">
    <property type="entry name" value="Jelly Rolls"/>
    <property type="match status" value="1"/>
</dbReference>
<protein>
    <recommendedName>
        <fullName evidence="3">Cupin domain-containing protein</fullName>
    </recommendedName>
</protein>
<name>A0A2T0M6S9_9FLAO</name>
<comment type="caution">
    <text evidence="1">The sequence shown here is derived from an EMBL/GenBank/DDBJ whole genome shotgun (WGS) entry which is preliminary data.</text>
</comment>
<dbReference type="OrthoDB" id="9800684at2"/>
<reference evidence="1 2" key="1">
    <citation type="submission" date="2018-03" db="EMBL/GenBank/DDBJ databases">
        <title>Genomic Encyclopedia of Archaeal and Bacterial Type Strains, Phase II (KMG-II): from individual species to whole genera.</title>
        <authorList>
            <person name="Goeker M."/>
        </authorList>
    </citation>
    <scope>NUCLEOTIDE SEQUENCE [LARGE SCALE GENOMIC DNA]</scope>
    <source>
        <strain evidence="1 2">DSM 25027</strain>
    </source>
</reference>
<dbReference type="Proteomes" id="UP000237640">
    <property type="component" value="Unassembled WGS sequence"/>
</dbReference>
<dbReference type="EMBL" id="PVYX01000003">
    <property type="protein sequence ID" value="PRX53171.1"/>
    <property type="molecule type" value="Genomic_DNA"/>
</dbReference>
<evidence type="ECO:0000313" key="1">
    <source>
        <dbReference type="EMBL" id="PRX53171.1"/>
    </source>
</evidence>
<sequence length="136" mass="15902">MKYVQLNPEGNFDLWDIEKIRELNDESGIGDSLGQKLLYENGTSRLWDITLWPKQRIPFRKHRFPCSFVCLTSGLAISRCKSGKIQLIQIEKGDTEYMEPDDANHIHDLENIGDSVLKMYVLEFRYQSEVKIQLNH</sequence>
<gene>
    <name evidence="1" type="ORF">CLV81_4078</name>
</gene>
<keyword evidence="2" id="KW-1185">Reference proteome</keyword>
<dbReference type="AlphaFoldDB" id="A0A2T0M6S9"/>
<evidence type="ECO:0008006" key="3">
    <source>
        <dbReference type="Google" id="ProtNLM"/>
    </source>
</evidence>
<proteinExistence type="predicted"/>
<evidence type="ECO:0000313" key="2">
    <source>
        <dbReference type="Proteomes" id="UP000237640"/>
    </source>
</evidence>